<dbReference type="Gene3D" id="3.40.30.10">
    <property type="entry name" value="Glutaredoxin"/>
    <property type="match status" value="1"/>
</dbReference>
<feature type="chain" id="PRO_5043551449" description="J domain-containing protein" evidence="2">
    <location>
        <begin position="24"/>
        <end position="375"/>
    </location>
</feature>
<dbReference type="InterPro" id="IPR018253">
    <property type="entry name" value="DnaJ_domain_CS"/>
</dbReference>
<dbReference type="Gene3D" id="1.10.287.110">
    <property type="entry name" value="DnaJ domain"/>
    <property type="match status" value="1"/>
</dbReference>
<evidence type="ECO:0000256" key="1">
    <source>
        <dbReference type="ARBA" id="ARBA00023186"/>
    </source>
</evidence>
<name>A0AAV5FA77_ELECO</name>
<keyword evidence="5" id="KW-1185">Reference proteome</keyword>
<dbReference type="EMBL" id="BQKI01000082">
    <property type="protein sequence ID" value="GJN31156.1"/>
    <property type="molecule type" value="Genomic_DNA"/>
</dbReference>
<protein>
    <recommendedName>
        <fullName evidence="3">J domain-containing protein</fullName>
    </recommendedName>
</protein>
<dbReference type="InterPro" id="IPR001623">
    <property type="entry name" value="DnaJ_domain"/>
</dbReference>
<dbReference type="CDD" id="cd06257">
    <property type="entry name" value="DnaJ"/>
    <property type="match status" value="1"/>
</dbReference>
<dbReference type="SUPFAM" id="SSF46565">
    <property type="entry name" value="Chaperone J-domain"/>
    <property type="match status" value="1"/>
</dbReference>
<dbReference type="PANTHER" id="PTHR45184:SF1">
    <property type="entry name" value="DNAJ PROTEIN ERDJ3A"/>
    <property type="match status" value="1"/>
</dbReference>
<dbReference type="InterPro" id="IPR052842">
    <property type="entry name" value="ER_Co-chaperone"/>
</dbReference>
<evidence type="ECO:0000313" key="4">
    <source>
        <dbReference type="EMBL" id="GJN31156.1"/>
    </source>
</evidence>
<dbReference type="PROSITE" id="PS00636">
    <property type="entry name" value="DNAJ_1"/>
    <property type="match status" value="1"/>
</dbReference>
<dbReference type="FunFam" id="1.10.287.110:FF:000045">
    <property type="entry name" value="Molecular chaperone DnaJ"/>
    <property type="match status" value="1"/>
</dbReference>
<proteinExistence type="predicted"/>
<accession>A0AAV5FA77</accession>
<gene>
    <name evidence="4" type="primary">gb19519</name>
    <name evidence="4" type="ORF">PR202_gb19519</name>
</gene>
<feature type="domain" description="J" evidence="3">
    <location>
        <begin position="28"/>
        <end position="92"/>
    </location>
</feature>
<organism evidence="4 5">
    <name type="scientific">Eleusine coracana subsp. coracana</name>
    <dbReference type="NCBI Taxonomy" id="191504"/>
    <lineage>
        <taxon>Eukaryota</taxon>
        <taxon>Viridiplantae</taxon>
        <taxon>Streptophyta</taxon>
        <taxon>Embryophyta</taxon>
        <taxon>Tracheophyta</taxon>
        <taxon>Spermatophyta</taxon>
        <taxon>Magnoliopsida</taxon>
        <taxon>Liliopsida</taxon>
        <taxon>Poales</taxon>
        <taxon>Poaceae</taxon>
        <taxon>PACMAD clade</taxon>
        <taxon>Chloridoideae</taxon>
        <taxon>Cynodonteae</taxon>
        <taxon>Eleusininae</taxon>
        <taxon>Eleusine</taxon>
    </lineage>
</organism>
<dbReference type="PRINTS" id="PR00625">
    <property type="entry name" value="JDOMAIN"/>
</dbReference>
<dbReference type="PROSITE" id="PS50076">
    <property type="entry name" value="DNAJ_2"/>
    <property type="match status" value="1"/>
</dbReference>
<dbReference type="SUPFAM" id="SSF52833">
    <property type="entry name" value="Thioredoxin-like"/>
    <property type="match status" value="1"/>
</dbReference>
<dbReference type="SMART" id="SM00271">
    <property type="entry name" value="DnaJ"/>
    <property type="match status" value="1"/>
</dbReference>
<dbReference type="Proteomes" id="UP001054889">
    <property type="component" value="Unassembled WGS sequence"/>
</dbReference>
<reference evidence="4" key="2">
    <citation type="submission" date="2021-12" db="EMBL/GenBank/DDBJ databases">
        <title>Resequencing data analysis of finger millet.</title>
        <authorList>
            <person name="Hatakeyama M."/>
            <person name="Aluri S."/>
            <person name="Balachadran M.T."/>
            <person name="Sivarajan S.R."/>
            <person name="Poveda L."/>
            <person name="Shimizu-Inatsugi R."/>
            <person name="Schlapbach R."/>
            <person name="Sreeman S.M."/>
            <person name="Shimizu K.K."/>
        </authorList>
    </citation>
    <scope>NUCLEOTIDE SEQUENCE</scope>
</reference>
<evidence type="ECO:0000259" key="3">
    <source>
        <dbReference type="PROSITE" id="PS50076"/>
    </source>
</evidence>
<dbReference type="GO" id="GO:0005783">
    <property type="term" value="C:endoplasmic reticulum"/>
    <property type="evidence" value="ECO:0007669"/>
    <property type="project" value="UniProtKB-ARBA"/>
</dbReference>
<evidence type="ECO:0000313" key="5">
    <source>
        <dbReference type="Proteomes" id="UP001054889"/>
    </source>
</evidence>
<keyword evidence="2" id="KW-0732">Signal</keyword>
<sequence>MGVHLRYLLVASLVLCLIAVVAAAKTVDPYKVLGVDKKASQRDIQKAFHKLSLKYHPDKNKGKGAQEKFEEINNAYEILSDEEKRKNYDLYGDEKGDPGFGGGNNFGNREGYTYFTGGGPKTSYFTSGDGWQTMGGGQGNAKSFSFSFGGNPGGSGGSPFGFDLGDVFSNFFGGGSMGGSQHGGSAGSARANTGASGQYSSTVRIHDVTTQIFNKEIADQGITWLLLFYTPQSKDQFVLESVMQDVANSLDGAMRAGKVNCDKEKALCKKAGVSIGKSARLFIYSYATAEKGSLHEYSGEHDAKSLKTFCQEHLPRFSKRVDISQFSFPSNVLPNLPQVLLLSTKKDTPVMWRAVSGMFRNRLIFYDAEVRGLVL</sequence>
<feature type="signal peptide" evidence="2">
    <location>
        <begin position="1"/>
        <end position="23"/>
    </location>
</feature>
<dbReference type="InterPro" id="IPR036249">
    <property type="entry name" value="Thioredoxin-like_sf"/>
</dbReference>
<dbReference type="AlphaFoldDB" id="A0AAV5FA77"/>
<comment type="caution">
    <text evidence="4">The sequence shown here is derived from an EMBL/GenBank/DDBJ whole genome shotgun (WGS) entry which is preliminary data.</text>
</comment>
<dbReference type="PANTHER" id="PTHR45184">
    <property type="entry name" value="DNAJ PROTEIN ERDJ3A"/>
    <property type="match status" value="1"/>
</dbReference>
<reference evidence="4" key="1">
    <citation type="journal article" date="2018" name="DNA Res.">
        <title>Multiple hybrid de novo genome assembly of finger millet, an orphan allotetraploid crop.</title>
        <authorList>
            <person name="Hatakeyama M."/>
            <person name="Aluri S."/>
            <person name="Balachadran M.T."/>
            <person name="Sivarajan S.R."/>
            <person name="Patrignani A."/>
            <person name="Gruter S."/>
            <person name="Poveda L."/>
            <person name="Shimizu-Inatsugi R."/>
            <person name="Baeten J."/>
            <person name="Francoijs K.J."/>
            <person name="Nataraja K.N."/>
            <person name="Reddy Y.A.N."/>
            <person name="Phadnis S."/>
            <person name="Ravikumar R.L."/>
            <person name="Schlapbach R."/>
            <person name="Sreeman S.M."/>
            <person name="Shimizu K.K."/>
        </authorList>
    </citation>
    <scope>NUCLEOTIDE SEQUENCE</scope>
</reference>
<dbReference type="Pfam" id="PF00226">
    <property type="entry name" value="DnaJ"/>
    <property type="match status" value="1"/>
</dbReference>
<keyword evidence="1" id="KW-0143">Chaperone</keyword>
<dbReference type="InterPro" id="IPR036869">
    <property type="entry name" value="J_dom_sf"/>
</dbReference>
<evidence type="ECO:0000256" key="2">
    <source>
        <dbReference type="SAM" id="SignalP"/>
    </source>
</evidence>